<gene>
    <name evidence="2" type="ORF">LCGC14_0149240</name>
</gene>
<sequence length="250" mass="28685">MSVLNYKQLKTYLQDLKVEQVAPVYLIYGDELLYKKALEDVLNRIISDSPGASKDFNYEPIDGANENIPEAVERINTFSLLLGKKIVAICDSKVFYRKEDKEKFLEKAQEAYDKDEIQKTARHLLSYLAFSNLSFDDLREVYRDKIAAVDLLYSQAGQWLDKIVDYCRDHGMTIPSMMDTGEVLEKAIENGFPGDNHLIITTDLVDKRRRLYNTIDKHGIIIDCSVPKGDRTADKKAQEAVLYEEMGRII</sequence>
<dbReference type="InterPro" id="IPR010372">
    <property type="entry name" value="DNA_pol3_delta_N"/>
</dbReference>
<evidence type="ECO:0000259" key="1">
    <source>
        <dbReference type="Pfam" id="PF06144"/>
    </source>
</evidence>
<dbReference type="Pfam" id="PF06144">
    <property type="entry name" value="DNA_pol3_delta"/>
    <property type="match status" value="1"/>
</dbReference>
<feature type="domain" description="DNA polymerase III delta N-terminal" evidence="1">
    <location>
        <begin position="25"/>
        <end position="102"/>
    </location>
</feature>
<proteinExistence type="predicted"/>
<dbReference type="EMBL" id="LAZR01000052">
    <property type="protein sequence ID" value="KKN98390.1"/>
    <property type="molecule type" value="Genomic_DNA"/>
</dbReference>
<dbReference type="GO" id="GO:0009360">
    <property type="term" value="C:DNA polymerase III complex"/>
    <property type="evidence" value="ECO:0007669"/>
    <property type="project" value="InterPro"/>
</dbReference>
<evidence type="ECO:0000313" key="2">
    <source>
        <dbReference type="EMBL" id="KKN98390.1"/>
    </source>
</evidence>
<organism evidence="2">
    <name type="scientific">marine sediment metagenome</name>
    <dbReference type="NCBI Taxonomy" id="412755"/>
    <lineage>
        <taxon>unclassified sequences</taxon>
        <taxon>metagenomes</taxon>
        <taxon>ecological metagenomes</taxon>
    </lineage>
</organism>
<dbReference type="GO" id="GO:0003677">
    <property type="term" value="F:DNA binding"/>
    <property type="evidence" value="ECO:0007669"/>
    <property type="project" value="InterPro"/>
</dbReference>
<dbReference type="Gene3D" id="3.40.50.300">
    <property type="entry name" value="P-loop containing nucleotide triphosphate hydrolases"/>
    <property type="match status" value="1"/>
</dbReference>
<protein>
    <recommendedName>
        <fullName evidence="1">DNA polymerase III delta N-terminal domain-containing protein</fullName>
    </recommendedName>
</protein>
<name>A0A0F9UZM4_9ZZZZ</name>
<reference evidence="2" key="1">
    <citation type="journal article" date="2015" name="Nature">
        <title>Complex archaea that bridge the gap between prokaryotes and eukaryotes.</title>
        <authorList>
            <person name="Spang A."/>
            <person name="Saw J.H."/>
            <person name="Jorgensen S.L."/>
            <person name="Zaremba-Niedzwiedzka K."/>
            <person name="Martijn J."/>
            <person name="Lind A.E."/>
            <person name="van Eijk R."/>
            <person name="Schleper C."/>
            <person name="Guy L."/>
            <person name="Ettema T.J."/>
        </authorList>
    </citation>
    <scope>NUCLEOTIDE SEQUENCE</scope>
</reference>
<dbReference type="GO" id="GO:0006260">
    <property type="term" value="P:DNA replication"/>
    <property type="evidence" value="ECO:0007669"/>
    <property type="project" value="InterPro"/>
</dbReference>
<dbReference type="InterPro" id="IPR027417">
    <property type="entry name" value="P-loop_NTPase"/>
</dbReference>
<comment type="caution">
    <text evidence="2">The sequence shown here is derived from an EMBL/GenBank/DDBJ whole genome shotgun (WGS) entry which is preliminary data.</text>
</comment>
<dbReference type="AlphaFoldDB" id="A0A0F9UZM4"/>
<accession>A0A0F9UZM4</accession>
<dbReference type="GO" id="GO:0003887">
    <property type="term" value="F:DNA-directed DNA polymerase activity"/>
    <property type="evidence" value="ECO:0007669"/>
    <property type="project" value="InterPro"/>
</dbReference>